<comment type="caution">
    <text evidence="1">The sequence shown here is derived from an EMBL/GenBank/DDBJ whole genome shotgun (WGS) entry which is preliminary data.</text>
</comment>
<reference evidence="1 2" key="1">
    <citation type="submission" date="2021-03" db="EMBL/GenBank/DDBJ databases">
        <title>Antimicrobial resistance genes in bacteria isolated from Japanese honey, and their potential for conferring macrolide and lincosamide resistance in the American foulbrood pathogen Paenibacillus larvae.</title>
        <authorList>
            <person name="Okamoto M."/>
            <person name="Kumagai M."/>
            <person name="Kanamori H."/>
            <person name="Takamatsu D."/>
        </authorList>
    </citation>
    <scope>NUCLEOTIDE SEQUENCE [LARGE SCALE GENOMIC DNA]</scope>
    <source>
        <strain evidence="1 2">J15TS10</strain>
    </source>
</reference>
<accession>A0ABQ4MYY3</accession>
<gene>
    <name evidence="1" type="ORF">J15TS10_49620</name>
</gene>
<sequence>MICMSCESICKQDEGKFICMTCGSVYEQASLFDGKVIDTVDVKLARRKGGEINMRKIRVTQTNVTQIPTDWLCVRYQKIQKMMKTSDNPKIVEEARIIEQYLYTEDKLELIGKYSDEEDVEQLELDIPVALREQYQPIVEHRLKEYYQRRKRKYWLEAEIDKKREAELPKVTATYGNTTGVLVHGTPYSSTESAVIRTIEKVERMEEELSEIEKMMYPIERSLAQLDPEQLIIVEKKYFVREEPIDHALYTELGMGRQRFYMLKKTALIRLAESLRII</sequence>
<keyword evidence="2" id="KW-1185">Reference proteome</keyword>
<dbReference type="RefSeq" id="WP_213595259.1">
    <property type="nucleotide sequence ID" value="NZ_BOSM01000014.1"/>
</dbReference>
<dbReference type="EMBL" id="BOSM01000014">
    <property type="protein sequence ID" value="GIP61148.1"/>
    <property type="molecule type" value="Genomic_DNA"/>
</dbReference>
<protein>
    <recommendedName>
        <fullName evidence="3">Transcriptional regulator</fullName>
    </recommendedName>
</protein>
<proteinExistence type="predicted"/>
<evidence type="ECO:0000313" key="2">
    <source>
        <dbReference type="Proteomes" id="UP000681290"/>
    </source>
</evidence>
<evidence type="ECO:0008006" key="3">
    <source>
        <dbReference type="Google" id="ProtNLM"/>
    </source>
</evidence>
<dbReference type="Proteomes" id="UP000681290">
    <property type="component" value="Unassembled WGS sequence"/>
</dbReference>
<dbReference type="InterPro" id="IPR006524">
    <property type="entry name" value="ArpU-like"/>
</dbReference>
<name>A0ABQ4MYY3_9BACL</name>
<organism evidence="1 2">
    <name type="scientific">Paenibacillus woosongensis</name>
    <dbReference type="NCBI Taxonomy" id="307580"/>
    <lineage>
        <taxon>Bacteria</taxon>
        <taxon>Bacillati</taxon>
        <taxon>Bacillota</taxon>
        <taxon>Bacilli</taxon>
        <taxon>Bacillales</taxon>
        <taxon>Paenibacillaceae</taxon>
        <taxon>Paenibacillus</taxon>
    </lineage>
</organism>
<dbReference type="NCBIfam" id="TIGR01637">
    <property type="entry name" value="phage_arpU"/>
    <property type="match status" value="1"/>
</dbReference>
<evidence type="ECO:0000313" key="1">
    <source>
        <dbReference type="EMBL" id="GIP61148.1"/>
    </source>
</evidence>